<keyword evidence="3" id="KW-1185">Reference proteome</keyword>
<gene>
    <name evidence="2" type="ORF">C7999DRAFT_37013</name>
</gene>
<reference evidence="2" key="2">
    <citation type="submission" date="2023-05" db="EMBL/GenBank/DDBJ databases">
        <authorList>
            <consortium name="Lawrence Berkeley National Laboratory"/>
            <person name="Steindorff A."/>
            <person name="Hensen N."/>
            <person name="Bonometti L."/>
            <person name="Westerberg I."/>
            <person name="Brannstrom I.O."/>
            <person name="Guillou S."/>
            <person name="Cros-Aarteil S."/>
            <person name="Calhoun S."/>
            <person name="Haridas S."/>
            <person name="Kuo A."/>
            <person name="Mondo S."/>
            <person name="Pangilinan J."/>
            <person name="Riley R."/>
            <person name="Labutti K."/>
            <person name="Andreopoulos B."/>
            <person name="Lipzen A."/>
            <person name="Chen C."/>
            <person name="Yanf M."/>
            <person name="Daum C."/>
            <person name="Ng V."/>
            <person name="Clum A."/>
            <person name="Ohm R."/>
            <person name="Martin F."/>
            <person name="Silar P."/>
            <person name="Natvig D."/>
            <person name="Lalanne C."/>
            <person name="Gautier V."/>
            <person name="Ament-Velasquez S.L."/>
            <person name="Kruys A."/>
            <person name="Hutchinson M.I."/>
            <person name="Powell A.J."/>
            <person name="Barry K."/>
            <person name="Miller A.N."/>
            <person name="Grigoriev I.V."/>
            <person name="Debuchy R."/>
            <person name="Gladieux P."/>
            <person name="Thoren M.H."/>
            <person name="Johannesson H."/>
        </authorList>
    </citation>
    <scope>NUCLEOTIDE SEQUENCE</scope>
    <source>
        <strain evidence="2">CBS 359.72</strain>
    </source>
</reference>
<dbReference type="PROSITE" id="PS50012">
    <property type="entry name" value="RCC1_3"/>
    <property type="match status" value="3"/>
</dbReference>
<protein>
    <submittedName>
        <fullName evidence="2">E3 ubiquitin-protein ligase HERC2</fullName>
    </submittedName>
</protein>
<dbReference type="GO" id="GO:0005737">
    <property type="term" value="C:cytoplasm"/>
    <property type="evidence" value="ECO:0007669"/>
    <property type="project" value="TreeGrafter"/>
</dbReference>
<dbReference type="GO" id="GO:0005085">
    <property type="term" value="F:guanyl-nucleotide exchange factor activity"/>
    <property type="evidence" value="ECO:0007669"/>
    <property type="project" value="TreeGrafter"/>
</dbReference>
<dbReference type="SUPFAM" id="SSF50985">
    <property type="entry name" value="RCC1/BLIP-II"/>
    <property type="match status" value="1"/>
</dbReference>
<name>A0AAN7D1E1_9PEZI</name>
<evidence type="ECO:0000256" key="1">
    <source>
        <dbReference type="PROSITE-ProRule" id="PRU00235"/>
    </source>
</evidence>
<dbReference type="Proteomes" id="UP001303647">
    <property type="component" value="Unassembled WGS sequence"/>
</dbReference>
<dbReference type="InterPro" id="IPR000408">
    <property type="entry name" value="Reg_chr_condens"/>
</dbReference>
<feature type="repeat" description="RCC1" evidence="1">
    <location>
        <begin position="158"/>
        <end position="218"/>
    </location>
</feature>
<feature type="repeat" description="RCC1" evidence="1">
    <location>
        <begin position="100"/>
        <end position="157"/>
    </location>
</feature>
<reference evidence="2" key="1">
    <citation type="journal article" date="2023" name="Mol. Phylogenet. Evol.">
        <title>Genome-scale phylogeny and comparative genomics of the fungal order Sordariales.</title>
        <authorList>
            <person name="Hensen N."/>
            <person name="Bonometti L."/>
            <person name="Westerberg I."/>
            <person name="Brannstrom I.O."/>
            <person name="Guillou S."/>
            <person name="Cros-Aarteil S."/>
            <person name="Calhoun S."/>
            <person name="Haridas S."/>
            <person name="Kuo A."/>
            <person name="Mondo S."/>
            <person name="Pangilinan J."/>
            <person name="Riley R."/>
            <person name="LaButti K."/>
            <person name="Andreopoulos B."/>
            <person name="Lipzen A."/>
            <person name="Chen C."/>
            <person name="Yan M."/>
            <person name="Daum C."/>
            <person name="Ng V."/>
            <person name="Clum A."/>
            <person name="Steindorff A."/>
            <person name="Ohm R.A."/>
            <person name="Martin F."/>
            <person name="Silar P."/>
            <person name="Natvig D.O."/>
            <person name="Lalanne C."/>
            <person name="Gautier V."/>
            <person name="Ament-Velasquez S.L."/>
            <person name="Kruys A."/>
            <person name="Hutchinson M.I."/>
            <person name="Powell A.J."/>
            <person name="Barry K."/>
            <person name="Miller A.N."/>
            <person name="Grigoriev I.V."/>
            <person name="Debuchy R."/>
            <person name="Gladieux P."/>
            <person name="Hiltunen Thoren M."/>
            <person name="Johannesson H."/>
        </authorList>
    </citation>
    <scope>NUCLEOTIDE SEQUENCE</scope>
    <source>
        <strain evidence="2">CBS 359.72</strain>
    </source>
</reference>
<dbReference type="PANTHER" id="PTHR45982:SF1">
    <property type="entry name" value="REGULATOR OF CHROMOSOME CONDENSATION"/>
    <property type="match status" value="1"/>
</dbReference>
<proteinExistence type="predicted"/>
<dbReference type="Gene3D" id="2.130.10.30">
    <property type="entry name" value="Regulator of chromosome condensation 1/beta-lactamase-inhibitor protein II"/>
    <property type="match status" value="1"/>
</dbReference>
<dbReference type="AlphaFoldDB" id="A0AAN7D1E1"/>
<dbReference type="EMBL" id="MU857602">
    <property type="protein sequence ID" value="KAK4252024.1"/>
    <property type="molecule type" value="Genomic_DNA"/>
</dbReference>
<organism evidence="2 3">
    <name type="scientific">Corynascus novoguineensis</name>
    <dbReference type="NCBI Taxonomy" id="1126955"/>
    <lineage>
        <taxon>Eukaryota</taxon>
        <taxon>Fungi</taxon>
        <taxon>Dikarya</taxon>
        <taxon>Ascomycota</taxon>
        <taxon>Pezizomycotina</taxon>
        <taxon>Sordariomycetes</taxon>
        <taxon>Sordariomycetidae</taxon>
        <taxon>Sordariales</taxon>
        <taxon>Chaetomiaceae</taxon>
        <taxon>Corynascus</taxon>
    </lineage>
</organism>
<dbReference type="InterPro" id="IPR009091">
    <property type="entry name" value="RCC1/BLIP-II"/>
</dbReference>
<sequence length="274" mass="28998">MVLYATGFNAWNQLKFEVPGIDEPNDIQSFTCVLREDAVEDVHPFLSYTQVHDGIETLQEYPSLRSLVAGDMPSRTFPKFRDLTQLVAFETGFAALTSTGKVWTWGDERYAACLGREVSDESPADAPGPVPDLDDLPTGPVTKLAAGGYVLAAITAGNDLYCWGHAGRSPLVLPPDRDGGGLSDAPSPVVVIDNDNGNDKDVIDVAVGAAHMLVLTAEGEVYVIGDNANGQLGLPAGVSATETWTRVDLAPVLAEGENVMGVAAGPRNSFLIAQ</sequence>
<accession>A0AAN7D1E1</accession>
<comment type="caution">
    <text evidence="2">The sequence shown here is derived from an EMBL/GenBank/DDBJ whole genome shotgun (WGS) entry which is preliminary data.</text>
</comment>
<evidence type="ECO:0000313" key="2">
    <source>
        <dbReference type="EMBL" id="KAK4252024.1"/>
    </source>
</evidence>
<dbReference type="PANTHER" id="PTHR45982">
    <property type="entry name" value="REGULATOR OF CHROMOSOME CONDENSATION"/>
    <property type="match status" value="1"/>
</dbReference>
<feature type="repeat" description="RCC1" evidence="1">
    <location>
        <begin position="219"/>
        <end position="274"/>
    </location>
</feature>
<dbReference type="Pfam" id="PF13540">
    <property type="entry name" value="RCC1_2"/>
    <property type="match status" value="1"/>
</dbReference>
<dbReference type="InterPro" id="IPR051553">
    <property type="entry name" value="Ran_GTPase-activating"/>
</dbReference>
<evidence type="ECO:0000313" key="3">
    <source>
        <dbReference type="Proteomes" id="UP001303647"/>
    </source>
</evidence>